<dbReference type="InterPro" id="IPR036439">
    <property type="entry name" value="Dockerin_dom_sf"/>
</dbReference>
<dbReference type="PANTHER" id="PTHR37321">
    <property type="entry name" value="EXPORTED PROTEIN-RELATED"/>
    <property type="match status" value="1"/>
</dbReference>
<gene>
    <name evidence="5" type="ORF">Spa11_23100</name>
</gene>
<dbReference type="AlphaFoldDB" id="A0A518K8I4"/>
<dbReference type="InterPro" id="IPR038410">
    <property type="entry name" value="GxGYxYP_C_sf"/>
</dbReference>
<evidence type="ECO:0000256" key="1">
    <source>
        <dbReference type="SAM" id="SignalP"/>
    </source>
</evidence>
<dbReference type="PROSITE" id="PS00018">
    <property type="entry name" value="EF_HAND_1"/>
    <property type="match status" value="2"/>
</dbReference>
<organism evidence="5 6">
    <name type="scientific">Botrimarina mediterranea</name>
    <dbReference type="NCBI Taxonomy" id="2528022"/>
    <lineage>
        <taxon>Bacteria</taxon>
        <taxon>Pseudomonadati</taxon>
        <taxon>Planctomycetota</taxon>
        <taxon>Planctomycetia</taxon>
        <taxon>Pirellulales</taxon>
        <taxon>Lacipirellulaceae</taxon>
        <taxon>Botrimarina</taxon>
    </lineage>
</organism>
<keyword evidence="1" id="KW-0732">Signal</keyword>
<keyword evidence="6" id="KW-1185">Reference proteome</keyword>
<dbReference type="InterPro" id="IPR048309">
    <property type="entry name" value="GxGYxYP_N_3rd"/>
</dbReference>
<proteinExistence type="predicted"/>
<evidence type="ECO:0008006" key="7">
    <source>
        <dbReference type="Google" id="ProtNLM"/>
    </source>
</evidence>
<feature type="domain" description="GxGYxYP putative glycoside hydrolase second N-terminal" evidence="3">
    <location>
        <begin position="106"/>
        <end position="170"/>
    </location>
</feature>
<accession>A0A518K8I4</accession>
<dbReference type="InterPro" id="IPR018247">
    <property type="entry name" value="EF_Hand_1_Ca_BS"/>
</dbReference>
<feature type="domain" description="GxGYxYP putative glycoside hydrolase third N-terminal" evidence="4">
    <location>
        <begin position="174"/>
        <end position="251"/>
    </location>
</feature>
<dbReference type="InterPro" id="IPR025832">
    <property type="entry name" value="GxGYxYP_C"/>
</dbReference>
<dbReference type="InterPro" id="IPR002105">
    <property type="entry name" value="Dockerin_1_rpt"/>
</dbReference>
<protein>
    <recommendedName>
        <fullName evidence="7">Dockerin domain-containing protein</fullName>
    </recommendedName>
</protein>
<dbReference type="PANTHER" id="PTHR37321:SF1">
    <property type="entry name" value="EXPORTED PROTEIN"/>
    <property type="match status" value="1"/>
</dbReference>
<evidence type="ECO:0000259" key="4">
    <source>
        <dbReference type="Pfam" id="PF20958"/>
    </source>
</evidence>
<feature type="signal peptide" evidence="1">
    <location>
        <begin position="1"/>
        <end position="23"/>
    </location>
</feature>
<dbReference type="Gene3D" id="3.20.20.490">
    <property type="entry name" value="GxGYxYP glycoside hydrolase, C-terminal domain"/>
    <property type="match status" value="1"/>
</dbReference>
<evidence type="ECO:0000259" key="2">
    <source>
        <dbReference type="Pfam" id="PF14323"/>
    </source>
</evidence>
<dbReference type="Pfam" id="PF20957">
    <property type="entry name" value="GxGYxYP_N_2nd"/>
    <property type="match status" value="1"/>
</dbReference>
<dbReference type="GO" id="GO:0000272">
    <property type="term" value="P:polysaccharide catabolic process"/>
    <property type="evidence" value="ECO:0007669"/>
    <property type="project" value="InterPro"/>
</dbReference>
<name>A0A518K8I4_9BACT</name>
<dbReference type="Proteomes" id="UP000316426">
    <property type="component" value="Chromosome"/>
</dbReference>
<dbReference type="GO" id="GO:0004553">
    <property type="term" value="F:hydrolase activity, hydrolyzing O-glycosyl compounds"/>
    <property type="evidence" value="ECO:0007669"/>
    <property type="project" value="InterPro"/>
</dbReference>
<dbReference type="KEGG" id="bmei:Spa11_23100"/>
<dbReference type="Pfam" id="PF14323">
    <property type="entry name" value="GxGYxYP_C"/>
    <property type="match status" value="1"/>
</dbReference>
<dbReference type="RefSeq" id="WP_145112225.1">
    <property type="nucleotide sequence ID" value="NZ_CP036349.1"/>
</dbReference>
<dbReference type="Pfam" id="PF20958">
    <property type="entry name" value="GxGYxYP_N_3rd"/>
    <property type="match status" value="1"/>
</dbReference>
<feature type="domain" description="GxGYxYP putative glycoside hydrolase C-terminal" evidence="2">
    <location>
        <begin position="277"/>
        <end position="511"/>
    </location>
</feature>
<dbReference type="SUPFAM" id="SSF63446">
    <property type="entry name" value="Type I dockerin domain"/>
    <property type="match status" value="1"/>
</dbReference>
<dbReference type="Pfam" id="PF00404">
    <property type="entry name" value="Dockerin_1"/>
    <property type="match status" value="1"/>
</dbReference>
<dbReference type="InterPro" id="IPR048310">
    <property type="entry name" value="GxGYxYP_N_2nd"/>
</dbReference>
<feature type="chain" id="PRO_5021904755" description="Dockerin domain-containing protein" evidence="1">
    <location>
        <begin position="24"/>
        <end position="779"/>
    </location>
</feature>
<evidence type="ECO:0000313" key="6">
    <source>
        <dbReference type="Proteomes" id="UP000316426"/>
    </source>
</evidence>
<reference evidence="5 6" key="1">
    <citation type="submission" date="2019-02" db="EMBL/GenBank/DDBJ databases">
        <title>Deep-cultivation of Planctomycetes and their phenomic and genomic characterization uncovers novel biology.</title>
        <authorList>
            <person name="Wiegand S."/>
            <person name="Jogler M."/>
            <person name="Boedeker C."/>
            <person name="Pinto D."/>
            <person name="Vollmers J."/>
            <person name="Rivas-Marin E."/>
            <person name="Kohn T."/>
            <person name="Peeters S.H."/>
            <person name="Heuer A."/>
            <person name="Rast P."/>
            <person name="Oberbeckmann S."/>
            <person name="Bunk B."/>
            <person name="Jeske O."/>
            <person name="Meyerdierks A."/>
            <person name="Storesund J.E."/>
            <person name="Kallscheuer N."/>
            <person name="Luecker S."/>
            <person name="Lage O.M."/>
            <person name="Pohl T."/>
            <person name="Merkel B.J."/>
            <person name="Hornburger P."/>
            <person name="Mueller R.-W."/>
            <person name="Bruemmer F."/>
            <person name="Labrenz M."/>
            <person name="Spormann A.M."/>
            <person name="Op den Camp H."/>
            <person name="Overmann J."/>
            <person name="Amann R."/>
            <person name="Jetten M.S.M."/>
            <person name="Mascher T."/>
            <person name="Medema M.H."/>
            <person name="Devos D.P."/>
            <person name="Kaster A.-K."/>
            <person name="Ovreas L."/>
            <person name="Rohde M."/>
            <person name="Galperin M.Y."/>
            <person name="Jogler C."/>
        </authorList>
    </citation>
    <scope>NUCLEOTIDE SEQUENCE [LARGE SCALE GENOMIC DNA]</scope>
    <source>
        <strain evidence="5 6">Spa11</strain>
    </source>
</reference>
<dbReference type="Gene3D" id="1.10.1330.10">
    <property type="entry name" value="Dockerin domain"/>
    <property type="match status" value="1"/>
</dbReference>
<dbReference type="Gene3D" id="2.60.120.260">
    <property type="entry name" value="Galactose-binding domain-like"/>
    <property type="match status" value="1"/>
</dbReference>
<dbReference type="EMBL" id="CP036349">
    <property type="protein sequence ID" value="QDV74111.1"/>
    <property type="molecule type" value="Genomic_DNA"/>
</dbReference>
<sequence precursor="true">MNLTVQKALAVAVSLVASGNAGAENPSRIYAYDMSGSSSTSRALMASLTGIVAKSSPEVHMAFRGSAPSGGAAFWLDRYIEDNPGATVEWQSNPLWFINRYKGQLSGYVLYDASTINQATSVSGALGVLMVDQSQLAGPIGAALTQAGLNLVEDVRGKSSDWVYDTYSQHFNRDLIYRQQPNKEFQLRSHAVLNAGFVFDETGATRDRFLAGQNDHSLVLGWGHQNDEGEFFASASANNLMTVPADHLQSAASTSRWEAAIPPRPAKADPQTPTNPNAHYVAFVMSDGDNAQWLTNDFATGDRWFGSPHRGDFPMTFDLTPALADVNPTALKHLYDEAAGDEAATSFVTAGGYGINYPSGLSDVAGFVEATVASMQRVDHNIISVLDVAYDRAALNALADRPEIDGVMFKTNSGGYADNNGDLYFRGDTPVMSVRHTLWDGITTPNSLLNSLNNAPRQATTNGASYSIVNVHPWSSSAAGGGLGDPMSNVDYIVKNLDPGVQVVTLDELFLHLRKNRATLVGQGVSDNLIGNPDFELLDPADPSRPSAWSYATGAGVTELLSSMDSDGVGSRAAAINAASADWRSNSVEVEPAADFLFTFDFKFVGVVDGDGFRADARFFTAAGGEAAAFAGESVAFLDAADYADGEWHTYVINTQSPPNAGFADVRFSTYFGPFGGGQVIIDNVNLRPLVGVSGDYNGDGVVDAADYTVWRDALGRKVSPGASADGDRNGRVEQEDYEVWRAAYGSRSTDAASVPEPNALTLATIQIVYNALRCLRAR</sequence>
<evidence type="ECO:0000259" key="3">
    <source>
        <dbReference type="Pfam" id="PF20957"/>
    </source>
</evidence>
<evidence type="ECO:0000313" key="5">
    <source>
        <dbReference type="EMBL" id="QDV74111.1"/>
    </source>
</evidence>